<dbReference type="Pfam" id="PF09991">
    <property type="entry name" value="DUF2232"/>
    <property type="match status" value="1"/>
</dbReference>
<feature type="transmembrane region" description="Helical" evidence="1">
    <location>
        <begin position="211"/>
        <end position="232"/>
    </location>
</feature>
<dbReference type="PANTHER" id="PTHR41324">
    <property type="entry name" value="MEMBRANE PROTEIN-RELATED"/>
    <property type="match status" value="1"/>
</dbReference>
<evidence type="ECO:0000313" key="2">
    <source>
        <dbReference type="EMBL" id="ADP34588.1"/>
    </source>
</evidence>
<name>A0ABM5M3C0_BACA1</name>
<evidence type="ECO:0000256" key="1">
    <source>
        <dbReference type="SAM" id="Phobius"/>
    </source>
</evidence>
<feature type="transmembrane region" description="Helical" evidence="1">
    <location>
        <begin position="276"/>
        <end position="298"/>
    </location>
</feature>
<evidence type="ECO:0000313" key="3">
    <source>
        <dbReference type="Proteomes" id="UP000006867"/>
    </source>
</evidence>
<feature type="transmembrane region" description="Helical" evidence="1">
    <location>
        <begin position="170"/>
        <end position="191"/>
    </location>
</feature>
<feature type="transmembrane region" description="Helical" evidence="1">
    <location>
        <begin position="104"/>
        <end position="127"/>
    </location>
</feature>
<dbReference type="RefSeq" id="WP_003326097.1">
    <property type="nucleotide sequence ID" value="NC_014639.1"/>
</dbReference>
<keyword evidence="1" id="KW-0472">Membrane</keyword>
<keyword evidence="1" id="KW-1133">Transmembrane helix</keyword>
<dbReference type="Gene3D" id="1.10.1760.20">
    <property type="match status" value="1"/>
</dbReference>
<feature type="transmembrane region" description="Helical" evidence="1">
    <location>
        <begin position="12"/>
        <end position="38"/>
    </location>
</feature>
<gene>
    <name evidence="2" type="ordered locus">BATR1942_18355</name>
</gene>
<reference evidence="2 3" key="1">
    <citation type="journal article" date="2011" name="Front. Microbiol.">
        <title>Genomic signatures of strain selection and enhancement in Bacillus atrophaeus var. globigii, a historical biowarfare simulant.</title>
        <authorList>
            <person name="Gibbons H.S."/>
            <person name="Broomall S.M."/>
            <person name="McNew L.A."/>
            <person name="Daligault H."/>
            <person name="Chapman C."/>
            <person name="Bruce D."/>
            <person name="Karavis M."/>
            <person name="Krepps M."/>
            <person name="McGregor P.A."/>
            <person name="Hong C."/>
            <person name="Park K.H."/>
            <person name="Akmal A."/>
            <person name="Feldman A."/>
            <person name="Lin J.S."/>
            <person name="Chang W.E."/>
            <person name="Higgs B.W."/>
            <person name="Demirev P."/>
            <person name="Lindquist J."/>
            <person name="Liem A."/>
            <person name="Fochler E."/>
            <person name="Read T.D."/>
            <person name="Tapia R."/>
            <person name="Johnson S."/>
            <person name="Bishop-Lilly K.A."/>
            <person name="Detter C."/>
            <person name="Han C."/>
            <person name="Sozhamannan S."/>
            <person name="Rosenzweig C.N."/>
            <person name="Skowronski E.W."/>
        </authorList>
    </citation>
    <scope>NUCLEOTIDE SEQUENCE [LARGE SCALE GENOMIC DNA]</scope>
    <source>
        <strain evidence="2 3">1942</strain>
    </source>
</reference>
<proteinExistence type="predicted"/>
<accession>A0ABM5M3C0</accession>
<feature type="transmembrane region" description="Helical" evidence="1">
    <location>
        <begin position="74"/>
        <end position="92"/>
    </location>
</feature>
<dbReference type="InterPro" id="IPR018710">
    <property type="entry name" value="DUF2232"/>
</dbReference>
<sequence length="309" mass="34691">MKQTRALMEGAILISLFTIITLMVVYIPIIGSILLFALPLPVILYTIRHGLKLGLWMGVVSLPVVFIVGSFNGLIVAFMSAFAGIAMGYFFKKKEPGHAIVSGALIYMLCIVFYFVISIQFLGINMIDEAMSQYRQSLSMTESFLKNTGNGDQLEKQMKLMEEQLGTVQYLFPTAIVMLGAIFSFLSYLIAKPLLRRFSPDIPKLKPFRELKLPQSIMWLYLLIIILSFMPLEKGQMLYSLALNGGFILGILVFIQGLAFIFFYCHMKKYPKAVGIIAIILGLLSPIFMAVIRLLGIIDIGFNIRNKVK</sequence>
<dbReference type="Proteomes" id="UP000006867">
    <property type="component" value="Chromosome"/>
</dbReference>
<organism evidence="2 3">
    <name type="scientific">Bacillus atrophaeus (strain 1942)</name>
    <dbReference type="NCBI Taxonomy" id="720555"/>
    <lineage>
        <taxon>Bacteria</taxon>
        <taxon>Bacillati</taxon>
        <taxon>Bacillota</taxon>
        <taxon>Bacilli</taxon>
        <taxon>Bacillales</taxon>
        <taxon>Bacillaceae</taxon>
        <taxon>Bacillus</taxon>
    </lineage>
</organism>
<protein>
    <submittedName>
        <fullName evidence="2">Integral inner membrane protein</fullName>
    </submittedName>
</protein>
<dbReference type="EMBL" id="CP002207">
    <property type="protein sequence ID" value="ADP34588.1"/>
    <property type="molecule type" value="Genomic_DNA"/>
</dbReference>
<keyword evidence="3" id="KW-1185">Reference proteome</keyword>
<dbReference type="PANTHER" id="PTHR41324:SF1">
    <property type="entry name" value="DUF2232 DOMAIN-CONTAINING PROTEIN"/>
    <property type="match status" value="1"/>
</dbReference>
<feature type="transmembrane region" description="Helical" evidence="1">
    <location>
        <begin position="238"/>
        <end position="264"/>
    </location>
</feature>
<keyword evidence="1" id="KW-0812">Transmembrane</keyword>